<feature type="chain" id="PRO_5008132872" description="Secreted protein" evidence="1">
    <location>
        <begin position="18"/>
        <end position="271"/>
    </location>
</feature>
<dbReference type="EnsemblMetazoa" id="AFAF010498-RA">
    <property type="protein sequence ID" value="AFAF010498-PA"/>
    <property type="gene ID" value="AFAF010498"/>
</dbReference>
<proteinExistence type="predicted"/>
<evidence type="ECO:0000256" key="1">
    <source>
        <dbReference type="SAM" id="SignalP"/>
    </source>
</evidence>
<sequence length="271" mass="31481">MLLLLLLLLLLLMLLLPQELLLMQFALFLQHVRLHQRLWNCRHCLVVNAAVHSLSAHLQQKQPNGRLAGPGRLHCSSKMAAGCAYLNGRTPECVSMWIFRFERFWNSFWQRGQLTTAEFRLCTSFECRWRAARDPSSFEHSLHWKSRSTSAISLCMRLMCTFSFCGWQNFRPQKSHSGRVRCGFALQPYVRCISRTAAPHTLQWYFRMVRLNPGSWNTEQFLFSVLVYVDLLPSNVSKIWRMVQSSWISVSRTTCPVSGPIFVYFPTNTAV</sequence>
<evidence type="ECO:0000313" key="2">
    <source>
        <dbReference type="EnsemblMetazoa" id="AFAF010498-PA"/>
    </source>
</evidence>
<reference evidence="2" key="2">
    <citation type="submission" date="2020-05" db="UniProtKB">
        <authorList>
            <consortium name="EnsemblMetazoa"/>
        </authorList>
    </citation>
    <scope>IDENTIFICATION</scope>
    <source>
        <strain evidence="2">FAR1</strain>
    </source>
</reference>
<keyword evidence="3" id="KW-1185">Reference proteome</keyword>
<accession>A0A182QHX0</accession>
<evidence type="ECO:0008006" key="4">
    <source>
        <dbReference type="Google" id="ProtNLM"/>
    </source>
</evidence>
<organism evidence="2 3">
    <name type="scientific">Anopheles farauti</name>
    <dbReference type="NCBI Taxonomy" id="69004"/>
    <lineage>
        <taxon>Eukaryota</taxon>
        <taxon>Metazoa</taxon>
        <taxon>Ecdysozoa</taxon>
        <taxon>Arthropoda</taxon>
        <taxon>Hexapoda</taxon>
        <taxon>Insecta</taxon>
        <taxon>Pterygota</taxon>
        <taxon>Neoptera</taxon>
        <taxon>Endopterygota</taxon>
        <taxon>Diptera</taxon>
        <taxon>Nematocera</taxon>
        <taxon>Culicoidea</taxon>
        <taxon>Culicidae</taxon>
        <taxon>Anophelinae</taxon>
        <taxon>Anopheles</taxon>
    </lineage>
</organism>
<dbReference type="AlphaFoldDB" id="A0A182QHX0"/>
<dbReference type="VEuPathDB" id="VectorBase:AFAF010498"/>
<dbReference type="Proteomes" id="UP000075886">
    <property type="component" value="Unassembled WGS sequence"/>
</dbReference>
<feature type="signal peptide" evidence="1">
    <location>
        <begin position="1"/>
        <end position="17"/>
    </location>
</feature>
<evidence type="ECO:0000313" key="3">
    <source>
        <dbReference type="Proteomes" id="UP000075886"/>
    </source>
</evidence>
<protein>
    <recommendedName>
        <fullName evidence="4">Secreted protein</fullName>
    </recommendedName>
</protein>
<name>A0A182QHX0_9DIPT</name>
<dbReference type="EMBL" id="AXCN02001237">
    <property type="status" value="NOT_ANNOTATED_CDS"/>
    <property type="molecule type" value="Genomic_DNA"/>
</dbReference>
<reference evidence="3" key="1">
    <citation type="submission" date="2014-01" db="EMBL/GenBank/DDBJ databases">
        <title>The Genome Sequence of Anopheles farauti FAR1 (V2).</title>
        <authorList>
            <consortium name="The Broad Institute Genomics Platform"/>
            <person name="Neafsey D.E."/>
            <person name="Besansky N."/>
            <person name="Howell P."/>
            <person name="Walton C."/>
            <person name="Young S.K."/>
            <person name="Zeng Q."/>
            <person name="Gargeya S."/>
            <person name="Fitzgerald M."/>
            <person name="Haas B."/>
            <person name="Abouelleil A."/>
            <person name="Allen A.W."/>
            <person name="Alvarado L."/>
            <person name="Arachchi H.M."/>
            <person name="Berlin A.M."/>
            <person name="Chapman S.B."/>
            <person name="Gainer-Dewar J."/>
            <person name="Goldberg J."/>
            <person name="Griggs A."/>
            <person name="Gujja S."/>
            <person name="Hansen M."/>
            <person name="Howarth C."/>
            <person name="Imamovic A."/>
            <person name="Ireland A."/>
            <person name="Larimer J."/>
            <person name="McCowan C."/>
            <person name="Murphy C."/>
            <person name="Pearson M."/>
            <person name="Poon T.W."/>
            <person name="Priest M."/>
            <person name="Roberts A."/>
            <person name="Saif S."/>
            <person name="Shea T."/>
            <person name="Sisk P."/>
            <person name="Sykes S."/>
            <person name="Wortman J."/>
            <person name="Nusbaum C."/>
            <person name="Birren B."/>
        </authorList>
    </citation>
    <scope>NUCLEOTIDE SEQUENCE [LARGE SCALE GENOMIC DNA]</scope>
    <source>
        <strain evidence="3">FAR1</strain>
    </source>
</reference>
<keyword evidence="1" id="KW-0732">Signal</keyword>